<feature type="transmembrane region" description="Helical" evidence="2">
    <location>
        <begin position="723"/>
        <end position="740"/>
    </location>
</feature>
<gene>
    <name evidence="3" type="ORF">IE877_05925</name>
</gene>
<reference evidence="3 4" key="1">
    <citation type="submission" date="2020-09" db="EMBL/GenBank/DDBJ databases">
        <title>Methylomonas albis sp. nov. and Methylomonas fluvii sp. nov.: Two cold-adapted methanotrophs from the River Elbe and an amended description of Methylovulum psychrotolerans strain Eb1.</title>
        <authorList>
            <person name="Bussmann I.K."/>
            <person name="Klings K.-W."/>
            <person name="Warnstedt J."/>
            <person name="Hoppert M."/>
            <person name="Saborowski A."/>
            <person name="Horn F."/>
            <person name="Liebner S."/>
        </authorList>
    </citation>
    <scope>NUCLEOTIDE SEQUENCE [LARGE SCALE GENOMIC DNA]</scope>
    <source>
        <strain evidence="3 4">EbA</strain>
    </source>
</reference>
<dbReference type="RefSeq" id="WP_192373790.1">
    <property type="nucleotide sequence ID" value="NZ_CAJHIV010000001.1"/>
</dbReference>
<organism evidence="3 4">
    <name type="scientific">Methylomonas albis</name>
    <dbReference type="NCBI Taxonomy" id="1854563"/>
    <lineage>
        <taxon>Bacteria</taxon>
        <taxon>Pseudomonadati</taxon>
        <taxon>Pseudomonadota</taxon>
        <taxon>Gammaproteobacteria</taxon>
        <taxon>Methylococcales</taxon>
        <taxon>Methylococcaceae</taxon>
        <taxon>Methylomonas</taxon>
    </lineage>
</organism>
<evidence type="ECO:0000256" key="2">
    <source>
        <dbReference type="SAM" id="Phobius"/>
    </source>
</evidence>
<feature type="region of interest" description="Disordered" evidence="1">
    <location>
        <begin position="394"/>
        <end position="423"/>
    </location>
</feature>
<evidence type="ECO:0000313" key="3">
    <source>
        <dbReference type="EMBL" id="MBD9355420.1"/>
    </source>
</evidence>
<feature type="transmembrane region" description="Helical" evidence="2">
    <location>
        <begin position="895"/>
        <end position="913"/>
    </location>
</feature>
<feature type="transmembrane region" description="Helical" evidence="2">
    <location>
        <begin position="1002"/>
        <end position="1025"/>
    </location>
</feature>
<keyword evidence="2" id="KW-0812">Transmembrane</keyword>
<keyword evidence="4" id="KW-1185">Reference proteome</keyword>
<feature type="compositionally biased region" description="Polar residues" evidence="1">
    <location>
        <begin position="394"/>
        <end position="405"/>
    </location>
</feature>
<comment type="caution">
    <text evidence="3">The sequence shown here is derived from an EMBL/GenBank/DDBJ whole genome shotgun (WGS) entry which is preliminary data.</text>
</comment>
<dbReference type="EMBL" id="JACXSS010000001">
    <property type="protein sequence ID" value="MBD9355420.1"/>
    <property type="molecule type" value="Genomic_DNA"/>
</dbReference>
<feature type="transmembrane region" description="Helical" evidence="2">
    <location>
        <begin position="919"/>
        <end position="937"/>
    </location>
</feature>
<feature type="transmembrane region" description="Helical" evidence="2">
    <location>
        <begin position="682"/>
        <end position="703"/>
    </location>
</feature>
<evidence type="ECO:0000256" key="1">
    <source>
        <dbReference type="SAM" id="MobiDB-lite"/>
    </source>
</evidence>
<sequence>MSKENKSSLISPNVLSLLLIILGGSLFVGQSPFNDSRPNKAPIPQQQAGFKSDVDARLWQDPFEAIANQNLNRENYQQYKNPEEVIKTVQKQLGELRDKRQIVIATLMPNGHYQEDVETRRRIRYAVLSGLTADQKNEYAPSDAEHIGYVNYRLNDTSTLIAFESLVWKPKPVYSLQDDDKHPPILVLYLDNKLFGYQPLHDLFENLRKIYLKNSQFNLEFNVLGPATSDELQTMARAVKPTAKSDGKPLFRIYSPRATVDEGKLLFGSSTPGTDERSNLTKHFEAGLPFIRTTATDSQLATALSKELELRGVRIGNRGKLANSTKHVVLISETESLYGYLIGTTFADALVKTAMNGENPATDCDGQLTPKSDCLHQYVHQYTYFRGLDGKTLRGQSSPSAATKSGDNESSSSSEASKAMEHADGDSQFDYMRRLTNQIQDIEEKLEDSNHSIGAIGVLGSDVYDKLLVLQALHAKFPDIWYFTNVMDARFLHPDQNEWARNLIVVSSFGLQLPRELQHGIPPFRDSYQTAYFLAAQMALWDSNPASSEPTSVTEICNTIDSQILLDQTVFSHPAIHEIGRTKAFPLSHANSEPQASRKDCKVLGPMARFIQAAGNARDKTQRMNIEQQPLLADQPFLKFFRIALKTLLCALLLGCLSLYFHRKIKIADAAKLPVEVSVLRLQRTWLLLCLLVGCGFTAFVLNTEQTEPIALIEGVSMWTTEAIRFAALVTTVFWAIETVKFPQLFWERLNFSGKFGVSPDNRCYAHDQSLQRRLERNLSVGRVGILTLAAWLLTFAIILSLGVPFTPYRGEFIRWLDFLLLKFLLVPAYLFLLISVTGAAQAIIQFIRSIPSTSPWPVSVTEEYRATLNIDNAYLQDWVTIRLVGDMTQQASRLISYPLFAAALMVLARMSYFDNWHTPPGLLIVIGVCIAYLFYCDFRLKAVADKAEHESLKNLRRLSIANQGNPDNPPLAGKLASLSDLAERYAEDTYKPFVQRPIFQGVLLIIMAAAIGYTDYLSIVLKVFG</sequence>
<dbReference type="Proteomes" id="UP000652176">
    <property type="component" value="Unassembled WGS sequence"/>
</dbReference>
<evidence type="ECO:0000313" key="4">
    <source>
        <dbReference type="Proteomes" id="UP000652176"/>
    </source>
</evidence>
<feature type="transmembrane region" description="Helical" evidence="2">
    <location>
        <begin position="640"/>
        <end position="661"/>
    </location>
</feature>
<proteinExistence type="predicted"/>
<name>A0ABR9CXH4_9GAMM</name>
<keyword evidence="2" id="KW-1133">Transmembrane helix</keyword>
<protein>
    <submittedName>
        <fullName evidence="3">Uncharacterized protein</fullName>
    </submittedName>
</protein>
<feature type="transmembrane region" description="Helical" evidence="2">
    <location>
        <begin position="824"/>
        <end position="845"/>
    </location>
</feature>
<accession>A0ABR9CXH4</accession>
<feature type="transmembrane region" description="Helical" evidence="2">
    <location>
        <begin position="781"/>
        <end position="804"/>
    </location>
</feature>
<keyword evidence="2" id="KW-0472">Membrane</keyword>